<feature type="transmembrane region" description="Helical" evidence="13">
    <location>
        <begin position="107"/>
        <end position="125"/>
    </location>
</feature>
<evidence type="ECO:0000256" key="11">
    <source>
        <dbReference type="ARBA" id="ARBA00025912"/>
    </source>
</evidence>
<reference evidence="14 15" key="1">
    <citation type="submission" date="2016-10" db="EMBL/GenBank/DDBJ databases">
        <authorList>
            <person name="de Groot N.N."/>
        </authorList>
    </citation>
    <scope>NUCLEOTIDE SEQUENCE [LARGE SCALE GENOMIC DNA]</scope>
    <source>
        <strain evidence="14 15">DSM 17890</strain>
    </source>
</reference>
<dbReference type="STRING" id="356660.SAMN05444336_103185"/>
<gene>
    <name evidence="14" type="ORF">SAMN05444336_103185</name>
</gene>
<keyword evidence="15" id="KW-1185">Reference proteome</keyword>
<dbReference type="CDD" id="cd03499">
    <property type="entry name" value="SQR_TypeC_SdhC"/>
    <property type="match status" value="1"/>
</dbReference>
<dbReference type="OrthoDB" id="9799441at2"/>
<comment type="subunit">
    <text evidence="11">Part of an enzyme complex containing four subunits: a flavoprotein, an iron-sulfur protein, plus two membrane-anchoring proteins, SdhC and SdhD. The complex can form homotrimers.</text>
</comment>
<evidence type="ECO:0000256" key="8">
    <source>
        <dbReference type="ARBA" id="ARBA00022989"/>
    </source>
</evidence>
<evidence type="ECO:0000313" key="14">
    <source>
        <dbReference type="EMBL" id="SDX06417.1"/>
    </source>
</evidence>
<dbReference type="InterPro" id="IPR014314">
    <property type="entry name" value="Succ_DH_cytb556"/>
</dbReference>
<evidence type="ECO:0000313" key="15">
    <source>
        <dbReference type="Proteomes" id="UP000199118"/>
    </source>
</evidence>
<evidence type="ECO:0000256" key="10">
    <source>
        <dbReference type="ARBA" id="ARBA00023136"/>
    </source>
</evidence>
<dbReference type="SUPFAM" id="SSF81343">
    <property type="entry name" value="Fumarate reductase respiratory complex transmembrane subunits"/>
    <property type="match status" value="1"/>
</dbReference>
<dbReference type="EMBL" id="FNMZ01000003">
    <property type="protein sequence ID" value="SDX06417.1"/>
    <property type="molecule type" value="Genomic_DNA"/>
</dbReference>
<dbReference type="GO" id="GO:0046872">
    <property type="term" value="F:metal ion binding"/>
    <property type="evidence" value="ECO:0007669"/>
    <property type="project" value="UniProtKB-KW"/>
</dbReference>
<protein>
    <recommendedName>
        <fullName evidence="4">Succinate dehydrogenase cytochrome b556 subunit</fullName>
    </recommendedName>
</protein>
<dbReference type="GO" id="GO:0009055">
    <property type="term" value="F:electron transfer activity"/>
    <property type="evidence" value="ECO:0007669"/>
    <property type="project" value="InterPro"/>
</dbReference>
<evidence type="ECO:0000256" key="2">
    <source>
        <dbReference type="ARBA" id="ARBA00004141"/>
    </source>
</evidence>
<dbReference type="Gene3D" id="1.20.1300.10">
    <property type="entry name" value="Fumarate reductase/succinate dehydrogenase, transmembrane subunit"/>
    <property type="match status" value="1"/>
</dbReference>
<evidence type="ECO:0000256" key="7">
    <source>
        <dbReference type="ARBA" id="ARBA00022723"/>
    </source>
</evidence>
<keyword evidence="5 12" id="KW-0349">Heme</keyword>
<keyword evidence="6 13" id="KW-0812">Transmembrane</keyword>
<dbReference type="InterPro" id="IPR018495">
    <property type="entry name" value="Succ_DH_cyt_bsu_CS"/>
</dbReference>
<feature type="transmembrane region" description="Helical" evidence="13">
    <location>
        <begin position="28"/>
        <end position="48"/>
    </location>
</feature>
<keyword evidence="9 12" id="KW-0408">Iron</keyword>
<keyword evidence="7 12" id="KW-0479">Metal-binding</keyword>
<name>A0A1H2YMM6_9RHOB</name>
<dbReference type="PIRSF" id="PIRSF000178">
    <property type="entry name" value="SDH_cyt_b560"/>
    <property type="match status" value="1"/>
</dbReference>
<sequence length="126" mass="13780">MADVNRGNRPLSPHLSIYRPQWTSIMSIAHRITGCALSLGAILVVWWLLAAASGPDYFATADGFLTSWIGNLIMFGSLFALCFHACNGVRHLIWDLGLMLDPDQAEVAGKMTLVIAALLTVLIWIL</sequence>
<dbReference type="GO" id="GO:0016020">
    <property type="term" value="C:membrane"/>
    <property type="evidence" value="ECO:0007669"/>
    <property type="project" value="UniProtKB-SubCell"/>
</dbReference>
<dbReference type="PANTHER" id="PTHR10978:SF5">
    <property type="entry name" value="SUCCINATE DEHYDROGENASE CYTOCHROME B560 SUBUNIT, MITOCHONDRIAL"/>
    <property type="match status" value="1"/>
</dbReference>
<evidence type="ECO:0000256" key="3">
    <source>
        <dbReference type="ARBA" id="ARBA00007244"/>
    </source>
</evidence>
<evidence type="ECO:0000256" key="5">
    <source>
        <dbReference type="ARBA" id="ARBA00022617"/>
    </source>
</evidence>
<evidence type="ECO:0000256" key="1">
    <source>
        <dbReference type="ARBA" id="ARBA00004050"/>
    </source>
</evidence>
<evidence type="ECO:0000256" key="9">
    <source>
        <dbReference type="ARBA" id="ARBA00023004"/>
    </source>
</evidence>
<evidence type="ECO:0000256" key="4">
    <source>
        <dbReference type="ARBA" id="ARBA00020076"/>
    </source>
</evidence>
<feature type="transmembrane region" description="Helical" evidence="13">
    <location>
        <begin position="68"/>
        <end position="86"/>
    </location>
</feature>
<dbReference type="PROSITE" id="PS01000">
    <property type="entry name" value="SDH_CYT_1"/>
    <property type="match status" value="1"/>
</dbReference>
<keyword evidence="8 13" id="KW-1133">Transmembrane helix</keyword>
<dbReference type="RefSeq" id="WP_092681415.1">
    <property type="nucleotide sequence ID" value="NZ_FNMZ01000003.1"/>
</dbReference>
<dbReference type="GO" id="GO:0006099">
    <property type="term" value="P:tricarboxylic acid cycle"/>
    <property type="evidence" value="ECO:0007669"/>
    <property type="project" value="InterPro"/>
</dbReference>
<dbReference type="Proteomes" id="UP000199118">
    <property type="component" value="Unassembled WGS sequence"/>
</dbReference>
<feature type="binding site" description="axial binding residue" evidence="12">
    <location>
        <position position="84"/>
    </location>
    <ligand>
        <name>heme</name>
        <dbReference type="ChEBI" id="CHEBI:30413"/>
        <note>ligand shared with second transmembrane subunit</note>
    </ligand>
    <ligandPart>
        <name>Fe</name>
        <dbReference type="ChEBI" id="CHEBI:18248"/>
    </ligandPart>
</feature>
<dbReference type="InterPro" id="IPR034804">
    <property type="entry name" value="SQR/QFR_C/D"/>
</dbReference>
<dbReference type="PANTHER" id="PTHR10978">
    <property type="entry name" value="SUCCINATE DEHYDROGENASE CYTOCHROME B560 SUBUNIT"/>
    <property type="match status" value="1"/>
</dbReference>
<comment type="subcellular location">
    <subcellularLocation>
        <location evidence="2">Membrane</location>
        <topology evidence="2">Multi-pass membrane protein</topology>
    </subcellularLocation>
</comment>
<accession>A0A1H2YMM6</accession>
<comment type="cofactor">
    <cofactor evidence="12">
        <name>heme</name>
        <dbReference type="ChEBI" id="CHEBI:30413"/>
    </cofactor>
    <text evidence="12">The heme is bound between the two transmembrane subunits.</text>
</comment>
<proteinExistence type="inferred from homology"/>
<evidence type="ECO:0000256" key="6">
    <source>
        <dbReference type="ARBA" id="ARBA00022692"/>
    </source>
</evidence>
<comment type="function">
    <text evidence="1">Membrane-anchoring subunit of succinate dehydrogenase (SDH).</text>
</comment>
<dbReference type="NCBIfam" id="TIGR02970">
    <property type="entry name" value="succ_dehyd_cytB"/>
    <property type="match status" value="1"/>
</dbReference>
<dbReference type="PROSITE" id="PS01001">
    <property type="entry name" value="SDH_CYT_2"/>
    <property type="match status" value="1"/>
</dbReference>
<evidence type="ECO:0000256" key="12">
    <source>
        <dbReference type="PIRSR" id="PIRSR000178-1"/>
    </source>
</evidence>
<keyword evidence="10 13" id="KW-0472">Membrane</keyword>
<comment type="similarity">
    <text evidence="3">Belongs to the cytochrome b560 family.</text>
</comment>
<organism evidence="14 15">
    <name type="scientific">Albimonas donghaensis</name>
    <dbReference type="NCBI Taxonomy" id="356660"/>
    <lineage>
        <taxon>Bacteria</taxon>
        <taxon>Pseudomonadati</taxon>
        <taxon>Pseudomonadota</taxon>
        <taxon>Alphaproteobacteria</taxon>
        <taxon>Rhodobacterales</taxon>
        <taxon>Paracoccaceae</taxon>
        <taxon>Albimonas</taxon>
    </lineage>
</organism>
<evidence type="ECO:0000256" key="13">
    <source>
        <dbReference type="SAM" id="Phobius"/>
    </source>
</evidence>
<dbReference type="Pfam" id="PF01127">
    <property type="entry name" value="Sdh_cyt"/>
    <property type="match status" value="1"/>
</dbReference>
<dbReference type="InterPro" id="IPR000701">
    <property type="entry name" value="SuccDH_FuR_B_TM-su"/>
</dbReference>
<dbReference type="AlphaFoldDB" id="A0A1H2YMM6"/>